<dbReference type="Gene3D" id="3.40.50.150">
    <property type="entry name" value="Vaccinia Virus protein VP39"/>
    <property type="match status" value="1"/>
</dbReference>
<feature type="region of interest" description="Disordered" evidence="5">
    <location>
        <begin position="1"/>
        <end position="28"/>
    </location>
</feature>
<keyword evidence="3" id="KW-0479">Metal-binding</keyword>
<dbReference type="SUPFAM" id="SSF53335">
    <property type="entry name" value="S-adenosyl-L-methionine-dependent methyltransferases"/>
    <property type="match status" value="1"/>
</dbReference>
<evidence type="ECO:0000256" key="3">
    <source>
        <dbReference type="ARBA" id="ARBA00022723"/>
    </source>
</evidence>
<evidence type="ECO:0000313" key="6">
    <source>
        <dbReference type="Proteomes" id="UP001652623"/>
    </source>
</evidence>
<evidence type="ECO:0000256" key="1">
    <source>
        <dbReference type="ARBA" id="ARBA00022603"/>
    </source>
</evidence>
<dbReference type="InterPro" id="IPR042086">
    <property type="entry name" value="MeTrfase_capping"/>
</dbReference>
<reference evidence="7" key="1">
    <citation type="submission" date="2025-08" db="UniProtKB">
        <authorList>
            <consortium name="RefSeq"/>
        </authorList>
    </citation>
    <scope>IDENTIFICATION</scope>
    <source>
        <tissue evidence="7">Seedling</tissue>
    </source>
</reference>
<dbReference type="InterPro" id="IPR029063">
    <property type="entry name" value="SAM-dependent_MTases_sf"/>
</dbReference>
<dbReference type="Pfam" id="PF03492">
    <property type="entry name" value="Methyltransf_7"/>
    <property type="match status" value="1"/>
</dbReference>
<evidence type="ECO:0000256" key="2">
    <source>
        <dbReference type="ARBA" id="ARBA00022679"/>
    </source>
</evidence>
<dbReference type="PANTHER" id="PTHR31009">
    <property type="entry name" value="S-ADENOSYL-L-METHIONINE:CARBOXYL METHYLTRANSFERASE FAMILY PROTEIN"/>
    <property type="match status" value="1"/>
</dbReference>
<dbReference type="RefSeq" id="XP_060669158.1">
    <property type="nucleotide sequence ID" value="XM_060813175.1"/>
</dbReference>
<proteinExistence type="predicted"/>
<evidence type="ECO:0000256" key="4">
    <source>
        <dbReference type="ARBA" id="ARBA00022842"/>
    </source>
</evidence>
<accession>A0ABM3ZXF6</accession>
<keyword evidence="6" id="KW-1185">Reference proteome</keyword>
<gene>
    <name evidence="7" type="primary">LOC107429358</name>
</gene>
<protein>
    <submittedName>
        <fullName evidence="7">Loganic acid O-methyltransferase-like</fullName>
    </submittedName>
</protein>
<feature type="compositionally biased region" description="Basic and acidic residues" evidence="5">
    <location>
        <begin position="8"/>
        <end position="28"/>
    </location>
</feature>
<keyword evidence="2" id="KW-0808">Transferase</keyword>
<name>A0ABM3ZXF6_ZIZJJ</name>
<dbReference type="Proteomes" id="UP001652623">
    <property type="component" value="Chromosome 12"/>
</dbReference>
<keyword evidence="4" id="KW-0460">Magnesium</keyword>
<dbReference type="Gene3D" id="1.10.1200.270">
    <property type="entry name" value="Methyltransferase, alpha-helical capping domain"/>
    <property type="match status" value="1"/>
</dbReference>
<dbReference type="GeneID" id="107429358"/>
<organism evidence="6 7">
    <name type="scientific">Ziziphus jujuba</name>
    <name type="common">Chinese jujube</name>
    <name type="synonym">Ziziphus sativa</name>
    <dbReference type="NCBI Taxonomy" id="326968"/>
    <lineage>
        <taxon>Eukaryota</taxon>
        <taxon>Viridiplantae</taxon>
        <taxon>Streptophyta</taxon>
        <taxon>Embryophyta</taxon>
        <taxon>Tracheophyta</taxon>
        <taxon>Spermatophyta</taxon>
        <taxon>Magnoliopsida</taxon>
        <taxon>eudicotyledons</taxon>
        <taxon>Gunneridae</taxon>
        <taxon>Pentapetalae</taxon>
        <taxon>rosids</taxon>
        <taxon>fabids</taxon>
        <taxon>Rosales</taxon>
        <taxon>Rhamnaceae</taxon>
        <taxon>Paliureae</taxon>
        <taxon>Ziziphus</taxon>
    </lineage>
</organism>
<sequence>MKVQSNLELHEQSDLSKGGDSHAESDSNMKRVVVAAEEKIKEEIANNFDINSSLKAIRIVDVGCSYGTTTILAVQNIIEAIKSKYKLRGLEDQIPEFQVFFNDLQSNDFNTLFKILPPNREYFAAALPGTFYKPLLPKESLHVVHSSNSLNWLSEIPREVQESTSPAWNRGRIHYINARMEVMEAYAAQYAKDWETFLCARAHDVAVGGLMALLVPVVPDEVDLSSETLTGGDFLIFESCLIEMVMAGVINEEQVDSLNLGFYFSSPQELNGIVQKNGLFSIVSMEKLHSLHSSSVPLEKRTLILKAGLEGIFERHFASDEVVDEIFYRFSKKVVVSSIHLHPENNKMLVLFLLLKRKP</sequence>
<keyword evidence="1" id="KW-0489">Methyltransferase</keyword>
<dbReference type="InterPro" id="IPR005299">
    <property type="entry name" value="MeTrfase_7"/>
</dbReference>
<evidence type="ECO:0000256" key="5">
    <source>
        <dbReference type="SAM" id="MobiDB-lite"/>
    </source>
</evidence>
<evidence type="ECO:0000313" key="7">
    <source>
        <dbReference type="RefSeq" id="XP_060669158.1"/>
    </source>
</evidence>